<dbReference type="AlphaFoldDB" id="A0AAF3FDU2"/>
<dbReference type="PANTHER" id="PTHR12176">
    <property type="entry name" value="SAM-DEPENDENT METHYLTRANSFERASE SUPERFAMILY PROTEIN"/>
    <property type="match status" value="1"/>
</dbReference>
<dbReference type="SUPFAM" id="SSF53335">
    <property type="entry name" value="S-adenosyl-L-methionine-dependent methyltransferases"/>
    <property type="match status" value="1"/>
</dbReference>
<protein>
    <recommendedName>
        <fullName evidence="4">Methyltransferase domain-containing protein</fullName>
    </recommendedName>
</protein>
<dbReference type="InterPro" id="IPR025714">
    <property type="entry name" value="Methyltranfer_dom"/>
</dbReference>
<dbReference type="GO" id="GO:0008168">
    <property type="term" value="F:methyltransferase activity"/>
    <property type="evidence" value="ECO:0007669"/>
    <property type="project" value="UniProtKB-KW"/>
</dbReference>
<accession>A0AAF3FDU2</accession>
<dbReference type="CDD" id="cd02440">
    <property type="entry name" value="AdoMet_MTases"/>
    <property type="match status" value="1"/>
</dbReference>
<evidence type="ECO:0000256" key="3">
    <source>
        <dbReference type="ARBA" id="ARBA00022679"/>
    </source>
</evidence>
<dbReference type="GO" id="GO:0032259">
    <property type="term" value="P:methylation"/>
    <property type="evidence" value="ECO:0007669"/>
    <property type="project" value="UniProtKB-KW"/>
</dbReference>
<feature type="domain" description="Methyltransferase" evidence="4">
    <location>
        <begin position="41"/>
        <end position="163"/>
    </location>
</feature>
<dbReference type="PANTHER" id="PTHR12176:SF80">
    <property type="entry name" value="EEF1A LYSINE METHYLTRANSFERASE 4"/>
    <property type="match status" value="1"/>
</dbReference>
<proteinExistence type="inferred from homology"/>
<dbReference type="InterPro" id="IPR051419">
    <property type="entry name" value="Lys/N-term_MeTrsfase_sf"/>
</dbReference>
<name>A0AAF3FDU2_9BILA</name>
<sequence length="222" mass="25598">MQSNSDYAKQEYWDDRFKEETEFEWLCGFDVVADILLPILKPNSKILHIGCGSSHLSMRLYEAGFCDITNVDYSQILIDSSLQRYAASYPEMKWICDDMLSLNKIESNAYDVVLEKATIEALLVKEKSPWCPSDEALVVLDQVFSSVTRVLRTGGVFISISFTQPHFRVPALMRNPNWSINVEEFGTSFHYYVYLLKNGEHLSSEIRERYGKLAADWLRPLN</sequence>
<keyword evidence="3" id="KW-0808">Transferase</keyword>
<dbReference type="WBParaSite" id="MBELARI_LOCUS5146">
    <property type="protein sequence ID" value="MBELARI_LOCUS5146"/>
    <property type="gene ID" value="MBELARI_LOCUS5146"/>
</dbReference>
<organism evidence="5 6">
    <name type="scientific">Mesorhabditis belari</name>
    <dbReference type="NCBI Taxonomy" id="2138241"/>
    <lineage>
        <taxon>Eukaryota</taxon>
        <taxon>Metazoa</taxon>
        <taxon>Ecdysozoa</taxon>
        <taxon>Nematoda</taxon>
        <taxon>Chromadorea</taxon>
        <taxon>Rhabditida</taxon>
        <taxon>Rhabditina</taxon>
        <taxon>Rhabditomorpha</taxon>
        <taxon>Rhabditoidea</taxon>
        <taxon>Rhabditidae</taxon>
        <taxon>Mesorhabditinae</taxon>
        <taxon>Mesorhabditis</taxon>
    </lineage>
</organism>
<comment type="similarity">
    <text evidence="1">Belongs to the methyltransferase superfamily.</text>
</comment>
<dbReference type="Pfam" id="PF13847">
    <property type="entry name" value="Methyltransf_31"/>
    <property type="match status" value="1"/>
</dbReference>
<reference evidence="6" key="1">
    <citation type="submission" date="2024-02" db="UniProtKB">
        <authorList>
            <consortium name="WormBaseParasite"/>
        </authorList>
    </citation>
    <scope>IDENTIFICATION</scope>
</reference>
<evidence type="ECO:0000259" key="4">
    <source>
        <dbReference type="Pfam" id="PF13847"/>
    </source>
</evidence>
<evidence type="ECO:0000256" key="2">
    <source>
        <dbReference type="ARBA" id="ARBA00022603"/>
    </source>
</evidence>
<evidence type="ECO:0000313" key="6">
    <source>
        <dbReference type="WBParaSite" id="MBELARI_LOCUS5146"/>
    </source>
</evidence>
<evidence type="ECO:0000313" key="5">
    <source>
        <dbReference type="Proteomes" id="UP000887575"/>
    </source>
</evidence>
<evidence type="ECO:0000256" key="1">
    <source>
        <dbReference type="ARBA" id="ARBA00008361"/>
    </source>
</evidence>
<dbReference type="Gene3D" id="3.40.50.150">
    <property type="entry name" value="Vaccinia Virus protein VP39"/>
    <property type="match status" value="1"/>
</dbReference>
<dbReference type="InterPro" id="IPR029063">
    <property type="entry name" value="SAM-dependent_MTases_sf"/>
</dbReference>
<keyword evidence="5" id="KW-1185">Reference proteome</keyword>
<keyword evidence="2" id="KW-0489">Methyltransferase</keyword>
<dbReference type="Proteomes" id="UP000887575">
    <property type="component" value="Unassembled WGS sequence"/>
</dbReference>